<gene>
    <name evidence="13" type="ORF">AGOS_ACL072C</name>
</gene>
<feature type="domain" description="ABC transporter" evidence="11">
    <location>
        <begin position="1354"/>
        <end position="1604"/>
    </location>
</feature>
<dbReference type="OrthoDB" id="6500128at2759"/>
<evidence type="ECO:0000256" key="3">
    <source>
        <dbReference type="ARBA" id="ARBA00022692"/>
    </source>
</evidence>
<dbReference type="HOGENOM" id="CLU_000604_27_1_1"/>
<dbReference type="CDD" id="cd03369">
    <property type="entry name" value="ABCC_NFT1"/>
    <property type="match status" value="1"/>
</dbReference>
<evidence type="ECO:0000256" key="8">
    <source>
        <dbReference type="ARBA" id="ARBA00023136"/>
    </source>
</evidence>
<dbReference type="InterPro" id="IPR003593">
    <property type="entry name" value="AAA+_ATPase"/>
</dbReference>
<reference evidence="13 14" key="1">
    <citation type="journal article" date="2004" name="Science">
        <title>The Ashbya gossypii genome as a tool for mapping the ancient Saccharomyces cerevisiae genome.</title>
        <authorList>
            <person name="Dietrich F.S."/>
            <person name="Voegeli S."/>
            <person name="Brachat S."/>
            <person name="Lerch A."/>
            <person name="Gates K."/>
            <person name="Steiner S."/>
            <person name="Mohr C."/>
            <person name="Pohlmann R."/>
            <person name="Luedi P."/>
            <person name="Choi S."/>
            <person name="Wing R.A."/>
            <person name="Flavier A."/>
            <person name="Gaffney T.D."/>
            <person name="Philippsen P."/>
        </authorList>
    </citation>
    <scope>NUCLEOTIDE SEQUENCE [LARGE SCALE GENOMIC DNA]</scope>
    <source>
        <strain evidence="14">ATCC 10895 / CBS 109.51 / FGSC 9923 / NRRL Y-1056</strain>
    </source>
</reference>
<evidence type="ECO:0000256" key="9">
    <source>
        <dbReference type="ARBA" id="ARBA00023180"/>
    </source>
</evidence>
<feature type="domain" description="ABC transmembrane type-1" evidence="12">
    <location>
        <begin position="339"/>
        <end position="642"/>
    </location>
</feature>
<proteinExistence type="predicted"/>
<name>Q75CJ1_EREGS</name>
<dbReference type="FunFam" id="3.40.50.300:FF:000565">
    <property type="entry name" value="ABC bile acid transporter"/>
    <property type="match status" value="1"/>
</dbReference>
<dbReference type="CDD" id="cd03250">
    <property type="entry name" value="ABCC_MRP_domain1"/>
    <property type="match status" value="1"/>
</dbReference>
<keyword evidence="2" id="KW-0813">Transport</keyword>
<keyword evidence="14" id="KW-1185">Reference proteome</keyword>
<feature type="transmembrane region" description="Helical" evidence="10">
    <location>
        <begin position="326"/>
        <end position="344"/>
    </location>
</feature>
<dbReference type="InterPro" id="IPR050173">
    <property type="entry name" value="ABC_transporter_C-like"/>
</dbReference>
<sequence length="1627" mass="181205">MIAPGCEPWDYDDLTECGRALYASGYVPLGVVSACAAYVVGSVLAGGSDGAAAQAACVPDEERPLLDADLAARRYTDTGGRNLKAEHFAIEKLQLLGPDGRPHGHAEEVRRSFAERSRVAVEFLGCALLLGLSGGVWANLSIIPGPQVPLPRVSAGSNLALWTGLFVSAALRLANAGEQLAWVRALPVNLWGMSFGAYTALAATSMLPFRSVLLGHVADPAAARYYTVNFAVLLVLFLVTVTAKVGFRLPVLYRRPGGEFPSPEPMTSVAAGMTWAWLDPMIWQAHKRYLEITDVWGLRLEDYAIFVMRRFRHSARRVSGGRLYGNLFRFFFGYLALQAVWAILDGLANFLPTILLQCTLNYVEDPQSVPSSMVPIYVAGLFLSRLALALFQAQALFIGRRICIRLKAVLVSEIYTKALRRRVSPYAGVAVDKSNSPEGSPVRSANAEESKASNLGEIINLMAVDAFKVSEISSYLYFFIGSFVMVVVSMIFLYRLLGWSALVGVALLVAMLPLNYKLAQKLGNLTVVTLGFTDKRIQKLNETLQSIRIIKFFAWETNFEKEVQAIREDELATLLKRAIVWSAISFLWFMVSTIVVSASFACYIYIQGEVLTIPVAFTALSLFVMLRNPLDVLADMLSYVVQSKVSLDRIQAFLDEDETTKYEQLTISGNRLAFENATIAWNDDPSSFRLRNIDIEFMIGKLNVVIGPTGTGKSSLLLGLLGEMTLQEGKIYVPSLDPREDLVIQADGLTNSIAYCSQSAWLLNDTARSNILFNSPYNEQRYNDVLEACGLKKDFEILSGGDLTQIGEKGMTLSGGQKQRISLARALYSSARHLLLDDCLSAVDSHTALWIYENCIIGPLMEGRTCVLVSHNVALTMRNADWVVILENGRVKAQGEPLALANEGLLGEDKLIKSSIASRTNSSLSLKTPQSALNLKELDNKIRTATAENLAGNASNDDERKKVGKLVAQETKADGVVSIDVYKWFYNLFGGWKMTLALATLYLSAQCLYMSSSWWIRYWIMHDAKSQIPMISVSSTPSFGNLIRHAQGLFSQPFLFVKSLMTEHAVNSDGSKGTFYYLAIYVLIGLTTASLSALKNIISVMAGLYASRKIFNLVLWKILHAKMRFFDATPTGRIMNRLSKDLEAVDQELIPYFEGSFAAVVQCISTLVLIAYVTPQFLIMAIFIGFLYALIGYFYVTTSRELKRFESITRSPIYQHFSETLVGITSIRAYGDERRFMLENLSRIDDNNRPFFYLWIANRWLAFRVDLLGALVTFFSGLFIYLNIGKLDAGLAGISLTYAISFTEGALWFVRHYSNVEMTMNSFERLKEYMEIEQEPYNENAQLPPDNWPQHGRIDVSDLSLRYAPNLPKVIKNVNFSVEPKLKVGIVGRTGAGKSTIITAMFRFLDPETGFVKIDNIDITTIPLHRLRQSITIIPQDPTLFTGTLKSNLDPYSQYSDKQIYEALQRVNLLSDTDINSLSSPSTQSSGENINKFLDLNNEVTEGGANLSQGQRQLVCLARSLLRSPKIIMLDEATASIDYTSDEKIQQTIREEFRDSTILTIAHRLKSIIDYDKVLVMDAGEVKEYDHPYSLLLNKNTIFYNMCERTGELDDLIQASKEAFVRKLNSK</sequence>
<dbReference type="GO" id="GO:0140359">
    <property type="term" value="F:ABC-type transporter activity"/>
    <property type="evidence" value="ECO:0000318"/>
    <property type="project" value="GO_Central"/>
</dbReference>
<keyword evidence="7 10" id="KW-1133">Transmembrane helix</keyword>
<evidence type="ECO:0000256" key="10">
    <source>
        <dbReference type="SAM" id="Phobius"/>
    </source>
</evidence>
<feature type="transmembrane region" description="Helical" evidence="10">
    <location>
        <begin position="119"/>
        <end position="143"/>
    </location>
</feature>
<dbReference type="SMART" id="SM00382">
    <property type="entry name" value="AAA"/>
    <property type="match status" value="2"/>
</dbReference>
<dbReference type="FunCoup" id="Q75CJ1">
    <property type="interactions" value="136"/>
</dbReference>
<evidence type="ECO:0000256" key="4">
    <source>
        <dbReference type="ARBA" id="ARBA00022737"/>
    </source>
</evidence>
<evidence type="ECO:0000256" key="7">
    <source>
        <dbReference type="ARBA" id="ARBA00022989"/>
    </source>
</evidence>
<feature type="transmembrane region" description="Helical" evidence="10">
    <location>
        <begin position="612"/>
        <end position="630"/>
    </location>
</feature>
<keyword evidence="6" id="KW-0067">ATP-binding</keyword>
<feature type="transmembrane region" description="Helical" evidence="10">
    <location>
        <begin position="1075"/>
        <end position="1094"/>
    </location>
</feature>
<keyword evidence="5" id="KW-0547">Nucleotide-binding</keyword>
<dbReference type="InterPro" id="IPR017871">
    <property type="entry name" value="ABC_transporter-like_CS"/>
</dbReference>
<dbReference type="Pfam" id="PF00005">
    <property type="entry name" value="ABC_tran"/>
    <property type="match status" value="2"/>
</dbReference>
<dbReference type="PROSITE" id="PS50893">
    <property type="entry name" value="ABC_TRANSPORTER_2"/>
    <property type="match status" value="2"/>
</dbReference>
<dbReference type="STRING" id="284811.Q75CJ1"/>
<dbReference type="InterPro" id="IPR036640">
    <property type="entry name" value="ABC1_TM_sf"/>
</dbReference>
<dbReference type="SUPFAM" id="SSF90123">
    <property type="entry name" value="ABC transporter transmembrane region"/>
    <property type="match status" value="2"/>
</dbReference>
<evidence type="ECO:0000313" key="13">
    <source>
        <dbReference type="EMBL" id="AAS51156.2"/>
    </source>
</evidence>
<evidence type="ECO:0000259" key="12">
    <source>
        <dbReference type="PROSITE" id="PS50929"/>
    </source>
</evidence>
<keyword evidence="4" id="KW-0677">Repeat</keyword>
<feature type="transmembrane region" description="Helical" evidence="10">
    <location>
        <begin position="155"/>
        <end position="174"/>
    </location>
</feature>
<dbReference type="GeneID" id="4619452"/>
<dbReference type="GO" id="GO:0033285">
    <property type="term" value="F:ATPase-coupled monocarboxylic acid transmembrane transporter activity"/>
    <property type="evidence" value="ECO:0007669"/>
    <property type="project" value="EnsemblFungi"/>
</dbReference>
<dbReference type="Gene3D" id="1.20.1560.10">
    <property type="entry name" value="ABC transporter type 1, transmembrane domain"/>
    <property type="match status" value="2"/>
</dbReference>
<dbReference type="PANTHER" id="PTHR24223">
    <property type="entry name" value="ATP-BINDING CASSETTE SUB-FAMILY C"/>
    <property type="match status" value="1"/>
</dbReference>
<keyword evidence="9" id="KW-0325">Glycoprotein</keyword>
<feature type="transmembrane region" description="Helical" evidence="10">
    <location>
        <begin position="996"/>
        <end position="1016"/>
    </location>
</feature>
<feature type="domain" description="ABC transporter" evidence="11">
    <location>
        <begin position="672"/>
        <end position="913"/>
    </location>
</feature>
<dbReference type="InterPro" id="IPR027417">
    <property type="entry name" value="P-loop_NTPase"/>
</dbReference>
<dbReference type="eggNOG" id="KOG0054">
    <property type="taxonomic scope" value="Eukaryota"/>
</dbReference>
<feature type="transmembrane region" description="Helical" evidence="10">
    <location>
        <begin position="186"/>
        <end position="206"/>
    </location>
</feature>
<reference evidence="14" key="2">
    <citation type="journal article" date="2013" name="G3 (Bethesda)">
        <title>Genomes of Ashbya fungi isolated from insects reveal four mating-type loci, numerous translocations, lack of transposons, and distinct gene duplications.</title>
        <authorList>
            <person name="Dietrich F.S."/>
            <person name="Voegeli S."/>
            <person name="Kuo S."/>
            <person name="Philippsen P."/>
        </authorList>
    </citation>
    <scope>GENOME REANNOTATION</scope>
    <source>
        <strain evidence="14">ATCC 10895 / CBS 109.51 / FGSC 9923 / NRRL Y-1056</strain>
    </source>
</reference>
<evidence type="ECO:0000259" key="11">
    <source>
        <dbReference type="PROSITE" id="PS50893"/>
    </source>
</evidence>
<dbReference type="PROSITE" id="PS00211">
    <property type="entry name" value="ABC_TRANSPORTER_1"/>
    <property type="match status" value="2"/>
</dbReference>
<protein>
    <submittedName>
        <fullName evidence="13">ACL072Cp</fullName>
    </submittedName>
</protein>
<dbReference type="GO" id="GO:0000329">
    <property type="term" value="C:fungal-type vacuole membrane"/>
    <property type="evidence" value="ECO:0000318"/>
    <property type="project" value="GO_Central"/>
</dbReference>
<evidence type="ECO:0000256" key="5">
    <source>
        <dbReference type="ARBA" id="ARBA00022741"/>
    </source>
</evidence>
<dbReference type="CDD" id="cd18596">
    <property type="entry name" value="ABC_6TM_VMR1_D1_like"/>
    <property type="match status" value="1"/>
</dbReference>
<dbReference type="FunFam" id="3.40.50.300:FF:000825">
    <property type="entry name" value="ABC bile acid transporter"/>
    <property type="match status" value="1"/>
</dbReference>
<dbReference type="Gene3D" id="3.40.50.300">
    <property type="entry name" value="P-loop containing nucleotide triphosphate hydrolases"/>
    <property type="match status" value="2"/>
</dbReference>
<feature type="transmembrane region" description="Helical" evidence="10">
    <location>
        <begin position="475"/>
        <end position="493"/>
    </location>
</feature>
<dbReference type="SUPFAM" id="SSF52540">
    <property type="entry name" value="P-loop containing nucleoside triphosphate hydrolases"/>
    <property type="match status" value="2"/>
</dbReference>
<dbReference type="GO" id="GO:0045121">
    <property type="term" value="C:membrane raft"/>
    <property type="evidence" value="ECO:0007669"/>
    <property type="project" value="EnsemblFungi"/>
</dbReference>
<dbReference type="InParanoid" id="Q75CJ1"/>
<dbReference type="GO" id="GO:0055085">
    <property type="term" value="P:transmembrane transport"/>
    <property type="evidence" value="ECO:0000318"/>
    <property type="project" value="GO_Central"/>
</dbReference>
<accession>Q75CJ1</accession>
<dbReference type="GO" id="GO:0016887">
    <property type="term" value="F:ATP hydrolysis activity"/>
    <property type="evidence" value="ECO:0007669"/>
    <property type="project" value="InterPro"/>
</dbReference>
<keyword evidence="3 10" id="KW-0812">Transmembrane</keyword>
<feature type="transmembrane region" description="Helical" evidence="10">
    <location>
        <begin position="226"/>
        <end position="247"/>
    </location>
</feature>
<evidence type="ECO:0000256" key="6">
    <source>
        <dbReference type="ARBA" id="ARBA00022840"/>
    </source>
</evidence>
<organism evidence="13 14">
    <name type="scientific">Eremothecium gossypii (strain ATCC 10895 / CBS 109.51 / FGSC 9923 / NRRL Y-1056)</name>
    <name type="common">Yeast</name>
    <name type="synonym">Ashbya gossypii</name>
    <dbReference type="NCBI Taxonomy" id="284811"/>
    <lineage>
        <taxon>Eukaryota</taxon>
        <taxon>Fungi</taxon>
        <taxon>Dikarya</taxon>
        <taxon>Ascomycota</taxon>
        <taxon>Saccharomycotina</taxon>
        <taxon>Saccharomycetes</taxon>
        <taxon>Saccharomycetales</taxon>
        <taxon>Saccharomycetaceae</taxon>
        <taxon>Eremothecium</taxon>
    </lineage>
</organism>
<feature type="transmembrane region" description="Helical" evidence="10">
    <location>
        <begin position="499"/>
        <end position="516"/>
    </location>
</feature>
<feature type="transmembrane region" description="Helical" evidence="10">
    <location>
        <begin position="376"/>
        <end position="398"/>
    </location>
</feature>
<evidence type="ECO:0000313" key="14">
    <source>
        <dbReference type="Proteomes" id="UP000000591"/>
    </source>
</evidence>
<dbReference type="EMBL" id="AE016816">
    <property type="protein sequence ID" value="AAS51156.2"/>
    <property type="molecule type" value="Genomic_DNA"/>
</dbReference>
<dbReference type="Proteomes" id="UP000000591">
    <property type="component" value="Chromosome III"/>
</dbReference>
<dbReference type="PROSITE" id="PS50929">
    <property type="entry name" value="ABC_TM1F"/>
    <property type="match status" value="2"/>
</dbReference>
<dbReference type="OMA" id="LRMITNI"/>
<feature type="transmembrane region" description="Helical" evidence="10">
    <location>
        <begin position="1261"/>
        <end position="1284"/>
    </location>
</feature>
<feature type="transmembrane region" description="Helical" evidence="10">
    <location>
        <begin position="1177"/>
        <end position="1196"/>
    </location>
</feature>
<dbReference type="RefSeq" id="NP_983332.2">
    <property type="nucleotide sequence ID" value="NM_208685.2"/>
</dbReference>
<dbReference type="GO" id="GO:0005524">
    <property type="term" value="F:ATP binding"/>
    <property type="evidence" value="ECO:0007669"/>
    <property type="project" value="UniProtKB-KW"/>
</dbReference>
<feature type="transmembrane region" description="Helical" evidence="10">
    <location>
        <begin position="1149"/>
        <end position="1171"/>
    </location>
</feature>
<dbReference type="InterPro" id="IPR011527">
    <property type="entry name" value="ABC1_TM_dom"/>
</dbReference>
<dbReference type="KEGG" id="ago:AGOS_ACL072C"/>
<feature type="transmembrane region" description="Helical" evidence="10">
    <location>
        <begin position="586"/>
        <end position="606"/>
    </location>
</feature>
<dbReference type="Pfam" id="PF00664">
    <property type="entry name" value="ABC_membrane"/>
    <property type="match status" value="2"/>
</dbReference>
<evidence type="ECO:0000256" key="1">
    <source>
        <dbReference type="ARBA" id="ARBA00004141"/>
    </source>
</evidence>
<evidence type="ECO:0000256" key="2">
    <source>
        <dbReference type="ARBA" id="ARBA00022448"/>
    </source>
</evidence>
<comment type="subcellular location">
    <subcellularLocation>
        <location evidence="1">Membrane</location>
        <topology evidence="1">Multi-pass membrane protein</topology>
    </subcellularLocation>
</comment>
<feature type="domain" description="ABC transmembrane type-1" evidence="12">
    <location>
        <begin position="1046"/>
        <end position="1318"/>
    </location>
</feature>
<dbReference type="PANTHER" id="PTHR24223:SF353">
    <property type="entry name" value="ABC TRANSPORTER ATP-BINDING PROTEIN_PERMEASE VMR1-RELATED"/>
    <property type="match status" value="1"/>
</dbReference>
<dbReference type="InterPro" id="IPR003439">
    <property type="entry name" value="ABC_transporter-like_ATP-bd"/>
</dbReference>
<keyword evidence="8 10" id="KW-0472">Membrane</keyword>
<dbReference type="CDD" id="cd18604">
    <property type="entry name" value="ABC_6TM_VMR1_D2_like"/>
    <property type="match status" value="1"/>
</dbReference>